<organism evidence="2 3">
    <name type="scientific">Magallana gigas</name>
    <name type="common">Pacific oyster</name>
    <name type="synonym">Crassostrea gigas</name>
    <dbReference type="NCBI Taxonomy" id="29159"/>
    <lineage>
        <taxon>Eukaryota</taxon>
        <taxon>Metazoa</taxon>
        <taxon>Spiralia</taxon>
        <taxon>Lophotrochozoa</taxon>
        <taxon>Mollusca</taxon>
        <taxon>Bivalvia</taxon>
        <taxon>Autobranchia</taxon>
        <taxon>Pteriomorphia</taxon>
        <taxon>Ostreida</taxon>
        <taxon>Ostreoidea</taxon>
        <taxon>Ostreidae</taxon>
        <taxon>Magallana</taxon>
    </lineage>
</organism>
<feature type="compositionally biased region" description="Low complexity" evidence="1">
    <location>
        <begin position="36"/>
        <end position="45"/>
    </location>
</feature>
<feature type="compositionally biased region" description="Basic residues" evidence="1">
    <location>
        <begin position="148"/>
        <end position="162"/>
    </location>
</feature>
<feature type="region of interest" description="Disordered" evidence="1">
    <location>
        <begin position="105"/>
        <end position="169"/>
    </location>
</feature>
<evidence type="ECO:0000313" key="3">
    <source>
        <dbReference type="Proteomes" id="UP000005408"/>
    </source>
</evidence>
<evidence type="ECO:0000256" key="1">
    <source>
        <dbReference type="SAM" id="MobiDB-lite"/>
    </source>
</evidence>
<reference evidence="2" key="1">
    <citation type="submission" date="2022-08" db="UniProtKB">
        <authorList>
            <consortium name="EnsemblMetazoa"/>
        </authorList>
    </citation>
    <scope>IDENTIFICATION</scope>
    <source>
        <strain evidence="2">05x7-T-G4-1.051#20</strain>
    </source>
</reference>
<dbReference type="Proteomes" id="UP000005408">
    <property type="component" value="Unassembled WGS sequence"/>
</dbReference>
<feature type="compositionally biased region" description="Polar residues" evidence="1">
    <location>
        <begin position="132"/>
        <end position="147"/>
    </location>
</feature>
<dbReference type="Gene3D" id="1.10.287.1490">
    <property type="match status" value="1"/>
</dbReference>
<feature type="region of interest" description="Disordered" evidence="1">
    <location>
        <begin position="1"/>
        <end position="54"/>
    </location>
</feature>
<accession>A0A8W8P0R3</accession>
<dbReference type="AlphaFoldDB" id="A0A8W8P0R3"/>
<dbReference type="OrthoDB" id="269872at2759"/>
<dbReference type="OMA" id="ESSRNCD"/>
<dbReference type="SUPFAM" id="SSF90257">
    <property type="entry name" value="Myosin rod fragments"/>
    <property type="match status" value="1"/>
</dbReference>
<protein>
    <recommendedName>
        <fullName evidence="4">Testis-expressed sequence 9 protein</fullName>
    </recommendedName>
</protein>
<proteinExistence type="predicted"/>
<feature type="compositionally biased region" description="Low complexity" evidence="1">
    <location>
        <begin position="121"/>
        <end position="131"/>
    </location>
</feature>
<evidence type="ECO:0000313" key="2">
    <source>
        <dbReference type="EnsemblMetazoa" id="G8014.1:cds"/>
    </source>
</evidence>
<keyword evidence="3" id="KW-1185">Reference proteome</keyword>
<feature type="region of interest" description="Disordered" evidence="1">
    <location>
        <begin position="341"/>
        <end position="360"/>
    </location>
</feature>
<feature type="compositionally biased region" description="Basic and acidic residues" evidence="1">
    <location>
        <begin position="282"/>
        <end position="297"/>
    </location>
</feature>
<feature type="region of interest" description="Disordered" evidence="1">
    <location>
        <begin position="264"/>
        <end position="300"/>
    </location>
</feature>
<sequence length="421" mass="47531">MSEPQSRNNSAKQSSRPVSGRQSSHSVKNTNVPARSGSGNLSSSRGGSGVRDLASKEEEYKKLNAALEAKTANLVAEAEEVLREQESVLSKSRLLDNINSEEFLKEFDDDITGPNENTETSPKPSSRPSSKMTNQIRPLSTNQSRAQSKTKRPISAKSRPRSTKSNIADDVAVPDETFMTDFKNFSLQNTVANIEGQMDSGDLPLDEDDDVIPQAAADMGTEATIRFLKAKLRVMQEEVDRLSQECNKKDETNTGLSSRIKELEEERGRLHRTNASQQSQMDKYKKMAEEARSKSESMEGQLTAVRKELEQLKRQQKQQTTSQSATEVRLNRALEEIEKYKEQLSKHKSSSRESTEQERKRLEQLVADNKRLEKQKNELMAGFKKQLKLIDVLKRQKMHIEAAKMLSFSEEEFVKALEWGS</sequence>
<dbReference type="EnsemblMetazoa" id="G8014.1">
    <property type="protein sequence ID" value="G8014.1:cds"/>
    <property type="gene ID" value="G8014"/>
</dbReference>
<feature type="compositionally biased region" description="Polar residues" evidence="1">
    <location>
        <begin position="1"/>
        <end position="33"/>
    </location>
</feature>
<dbReference type="PANTHER" id="PTHR23313">
    <property type="entry name" value="TSEC1-RELATED"/>
    <property type="match status" value="1"/>
</dbReference>
<name>A0A8W8P0R3_MAGGI</name>
<dbReference type="PANTHER" id="PTHR23313:SF0">
    <property type="entry name" value="TESTIS-EXPRESSED PROTEIN 9"/>
    <property type="match status" value="1"/>
</dbReference>
<evidence type="ECO:0008006" key="4">
    <source>
        <dbReference type="Google" id="ProtNLM"/>
    </source>
</evidence>
<dbReference type="EnsemblMetazoa" id="G8014.2">
    <property type="protein sequence ID" value="G8014.2:cds"/>
    <property type="gene ID" value="G8014"/>
</dbReference>